<organism evidence="2 3">
    <name type="scientific">Cercophora newfieldiana</name>
    <dbReference type="NCBI Taxonomy" id="92897"/>
    <lineage>
        <taxon>Eukaryota</taxon>
        <taxon>Fungi</taxon>
        <taxon>Dikarya</taxon>
        <taxon>Ascomycota</taxon>
        <taxon>Pezizomycotina</taxon>
        <taxon>Sordariomycetes</taxon>
        <taxon>Sordariomycetidae</taxon>
        <taxon>Sordariales</taxon>
        <taxon>Lasiosphaeriaceae</taxon>
        <taxon>Cercophora</taxon>
    </lineage>
</organism>
<feature type="region of interest" description="Disordered" evidence="1">
    <location>
        <begin position="32"/>
        <end position="58"/>
    </location>
</feature>
<dbReference type="EMBL" id="JAULSV010000005">
    <property type="protein sequence ID" value="KAK0642881.1"/>
    <property type="molecule type" value="Genomic_DNA"/>
</dbReference>
<name>A0AA39Y0F8_9PEZI</name>
<evidence type="ECO:0000313" key="2">
    <source>
        <dbReference type="EMBL" id="KAK0642881.1"/>
    </source>
</evidence>
<gene>
    <name evidence="2" type="ORF">B0T16DRAFT_391513</name>
</gene>
<comment type="caution">
    <text evidence="2">The sequence shown here is derived from an EMBL/GenBank/DDBJ whole genome shotgun (WGS) entry which is preliminary data.</text>
</comment>
<dbReference type="AlphaFoldDB" id="A0AA39Y0F8"/>
<feature type="compositionally biased region" description="Polar residues" evidence="1">
    <location>
        <begin position="190"/>
        <end position="209"/>
    </location>
</feature>
<dbReference type="Proteomes" id="UP001174936">
    <property type="component" value="Unassembled WGS sequence"/>
</dbReference>
<feature type="compositionally biased region" description="Low complexity" evidence="1">
    <location>
        <begin position="36"/>
        <end position="54"/>
    </location>
</feature>
<evidence type="ECO:0000256" key="1">
    <source>
        <dbReference type="SAM" id="MobiDB-lite"/>
    </source>
</evidence>
<feature type="compositionally biased region" description="Low complexity" evidence="1">
    <location>
        <begin position="174"/>
        <end position="189"/>
    </location>
</feature>
<sequence>MEDPKVLTNILRTLQRLENRFEDQTDRLATIEQSVRSGATSPAPPSSTNRPSTSLGSSYSVEQMAADYQASVAKIRNRFEFVDDEVINDTGDWQSISVYSSRPQSQVLLEGFPLPSSAPPVPPKDGRRTSLRINTNISNENDTGNTKNNGIPEAALTFLVPPRFELLPTPPPTASSTSTSTPASTPLSSGPFTSLSESSPPTRTTSIVSENFNVRRPTVYSDSSERSIRAVFIKWRQWVHQHQPGQRSFRDSRMWYHTKSNAVERGVRMQRSAGRAVKGCLLYDMPFKYDLKQNAPGPEAICTADYWCPNLRVSDPTIVQNTKQEDGAA</sequence>
<protein>
    <submittedName>
        <fullName evidence="2">Uncharacterized protein</fullName>
    </submittedName>
</protein>
<proteinExistence type="predicted"/>
<keyword evidence="3" id="KW-1185">Reference proteome</keyword>
<feature type="region of interest" description="Disordered" evidence="1">
    <location>
        <begin position="166"/>
        <end position="209"/>
    </location>
</feature>
<reference evidence="2" key="1">
    <citation type="submission" date="2023-06" db="EMBL/GenBank/DDBJ databases">
        <title>Genome-scale phylogeny and comparative genomics of the fungal order Sordariales.</title>
        <authorList>
            <consortium name="Lawrence Berkeley National Laboratory"/>
            <person name="Hensen N."/>
            <person name="Bonometti L."/>
            <person name="Westerberg I."/>
            <person name="Brannstrom I.O."/>
            <person name="Guillou S."/>
            <person name="Cros-Aarteil S."/>
            <person name="Calhoun S."/>
            <person name="Haridas S."/>
            <person name="Kuo A."/>
            <person name="Mondo S."/>
            <person name="Pangilinan J."/>
            <person name="Riley R."/>
            <person name="Labutti K."/>
            <person name="Andreopoulos B."/>
            <person name="Lipzen A."/>
            <person name="Chen C."/>
            <person name="Yanf M."/>
            <person name="Daum C."/>
            <person name="Ng V."/>
            <person name="Clum A."/>
            <person name="Steindorff A."/>
            <person name="Ohm R."/>
            <person name="Martin F."/>
            <person name="Silar P."/>
            <person name="Natvig D."/>
            <person name="Lalanne C."/>
            <person name="Gautier V."/>
            <person name="Ament-Velasquez S.L."/>
            <person name="Kruys A."/>
            <person name="Hutchinson M.I."/>
            <person name="Powell A.J."/>
            <person name="Barry K."/>
            <person name="Miller A.N."/>
            <person name="Grigoriev I.V."/>
            <person name="Debuchy R."/>
            <person name="Gladieux P."/>
            <person name="Thoren M.H."/>
            <person name="Johannesson H."/>
        </authorList>
    </citation>
    <scope>NUCLEOTIDE SEQUENCE</scope>
    <source>
        <strain evidence="2">SMH2532-1</strain>
    </source>
</reference>
<evidence type="ECO:0000313" key="3">
    <source>
        <dbReference type="Proteomes" id="UP001174936"/>
    </source>
</evidence>
<accession>A0AA39Y0F8</accession>